<dbReference type="EMBL" id="JAJJVO010000022">
    <property type="protein sequence ID" value="MCC9272920.1"/>
    <property type="molecule type" value="Genomic_DNA"/>
</dbReference>
<feature type="transmembrane region" description="Helical" evidence="8">
    <location>
        <begin position="111"/>
        <end position="131"/>
    </location>
</feature>
<evidence type="ECO:0000256" key="5">
    <source>
        <dbReference type="ARBA" id="ARBA00022989"/>
    </source>
</evidence>
<evidence type="ECO:0000256" key="2">
    <source>
        <dbReference type="ARBA" id="ARBA00008488"/>
    </source>
</evidence>
<dbReference type="Pfam" id="PF03006">
    <property type="entry name" value="HlyIII"/>
    <property type="match status" value="1"/>
</dbReference>
<evidence type="ECO:0000313" key="10">
    <source>
        <dbReference type="EMBL" id="OJG09955.1"/>
    </source>
</evidence>
<evidence type="ECO:0000256" key="7">
    <source>
        <dbReference type="PIRSR" id="PIRSR604254-1"/>
    </source>
</evidence>
<dbReference type="RefSeq" id="WP_071875120.1">
    <property type="nucleotide sequence ID" value="NZ_JBHSHF010000013.1"/>
</dbReference>
<evidence type="ECO:0000256" key="8">
    <source>
        <dbReference type="SAM" id="Phobius"/>
    </source>
</evidence>
<dbReference type="InterPro" id="IPR004254">
    <property type="entry name" value="AdipoR/HlyIII-related"/>
</dbReference>
<dbReference type="AlphaFoldDB" id="A0A1L8QQZ6"/>
<dbReference type="GO" id="GO:0140911">
    <property type="term" value="F:pore-forming activity"/>
    <property type="evidence" value="ECO:0007669"/>
    <property type="project" value="InterPro"/>
</dbReference>
<keyword evidence="7" id="KW-0479">Metal-binding</keyword>
<feature type="transmembrane region" description="Helical" evidence="8">
    <location>
        <begin position="12"/>
        <end position="37"/>
    </location>
</feature>
<dbReference type="OrthoDB" id="9813689at2"/>
<dbReference type="InterPro" id="IPR005744">
    <property type="entry name" value="Hy-lIII"/>
</dbReference>
<evidence type="ECO:0000313" key="11">
    <source>
        <dbReference type="Proteomes" id="UP000182149"/>
    </source>
</evidence>
<organism evidence="10 11">
    <name type="scientific">Enterococcus aquimarinus</name>
    <dbReference type="NCBI Taxonomy" id="328396"/>
    <lineage>
        <taxon>Bacteria</taxon>
        <taxon>Bacillati</taxon>
        <taxon>Bacillota</taxon>
        <taxon>Bacilli</taxon>
        <taxon>Lactobacillales</taxon>
        <taxon>Enterococcaceae</taxon>
        <taxon>Enterococcus</taxon>
    </lineage>
</organism>
<gene>
    <name evidence="9" type="ORF">K8V42_01365</name>
    <name evidence="10" type="ORF">RU93_GL000405</name>
</gene>
<dbReference type="GO" id="GO:0005886">
    <property type="term" value="C:plasma membrane"/>
    <property type="evidence" value="ECO:0007669"/>
    <property type="project" value="UniProtKB-SubCell"/>
</dbReference>
<evidence type="ECO:0000256" key="6">
    <source>
        <dbReference type="ARBA" id="ARBA00023136"/>
    </source>
</evidence>
<feature type="binding site" evidence="7">
    <location>
        <position position="199"/>
    </location>
    <ligand>
        <name>Zn(2+)</name>
        <dbReference type="ChEBI" id="CHEBI:29105"/>
    </ligand>
</feature>
<dbReference type="PANTHER" id="PTHR20855">
    <property type="entry name" value="ADIPOR/PROGESTIN RECEPTOR-RELATED"/>
    <property type="match status" value="1"/>
</dbReference>
<dbReference type="Proteomes" id="UP000813384">
    <property type="component" value="Unassembled WGS sequence"/>
</dbReference>
<dbReference type="NCBIfam" id="TIGR01065">
    <property type="entry name" value="hlyIII"/>
    <property type="match status" value="1"/>
</dbReference>
<evidence type="ECO:0000256" key="1">
    <source>
        <dbReference type="ARBA" id="ARBA00004651"/>
    </source>
</evidence>
<reference evidence="10 11" key="1">
    <citation type="submission" date="2014-12" db="EMBL/GenBank/DDBJ databases">
        <title>Draft genome sequences of 29 type strains of Enterococci.</title>
        <authorList>
            <person name="Zhong Z."/>
            <person name="Sun Z."/>
            <person name="Liu W."/>
            <person name="Zhang W."/>
            <person name="Zhang H."/>
        </authorList>
    </citation>
    <scope>NUCLEOTIDE SEQUENCE [LARGE SCALE GENOMIC DNA]</scope>
    <source>
        <strain evidence="10 11">DSM 17690</strain>
    </source>
</reference>
<evidence type="ECO:0000256" key="3">
    <source>
        <dbReference type="ARBA" id="ARBA00022475"/>
    </source>
</evidence>
<comment type="subcellular location">
    <subcellularLocation>
        <location evidence="1">Cell membrane</location>
        <topology evidence="1">Multi-pass membrane protein</topology>
    </subcellularLocation>
</comment>
<proteinExistence type="inferred from homology"/>
<dbReference type="EMBL" id="JXKD01000011">
    <property type="protein sequence ID" value="OJG09955.1"/>
    <property type="molecule type" value="Genomic_DNA"/>
</dbReference>
<evidence type="ECO:0000313" key="9">
    <source>
        <dbReference type="EMBL" id="MCC9272920.1"/>
    </source>
</evidence>
<feature type="transmembrane region" description="Helical" evidence="8">
    <location>
        <begin position="143"/>
        <end position="161"/>
    </location>
</feature>
<comment type="caution">
    <text evidence="10">The sequence shown here is derived from an EMBL/GenBank/DDBJ whole genome shotgun (WGS) entry which is preliminary data.</text>
</comment>
<protein>
    <submittedName>
        <fullName evidence="10">Hemolysin III family channel protein</fullName>
    </submittedName>
    <submittedName>
        <fullName evidence="9">Hemolysin III family protein</fullName>
    </submittedName>
</protein>
<keyword evidence="6 8" id="KW-0472">Membrane</keyword>
<dbReference type="GO" id="GO:0046872">
    <property type="term" value="F:metal ion binding"/>
    <property type="evidence" value="ECO:0007669"/>
    <property type="project" value="UniProtKB-KW"/>
</dbReference>
<dbReference type="Proteomes" id="UP000182149">
    <property type="component" value="Unassembled WGS sequence"/>
</dbReference>
<feature type="transmembrane region" description="Helical" evidence="8">
    <location>
        <begin position="87"/>
        <end position="105"/>
    </location>
</feature>
<sequence>MEMSKDNRNYLILNEILNAVTHGIALGFSIAGLVVLLVKGAQLGSPVHIVSYAIYGSTMILLFLFSTLFHSLMFTRARTVFQVFDHSSIFLLIAGSYTPFCLISIQGWLGWTLFVFIWLIAIAGIIYKSLTLHQKEPNPKISTMIYIVMGWLCLIAFYPLVQSLGVRGTALLASGGIAYTFGTIFYRLKNVPFMHVVWHLFVMLGAGLIYFSILLYT</sequence>
<dbReference type="PANTHER" id="PTHR20855:SF3">
    <property type="entry name" value="LD03007P"/>
    <property type="match status" value="1"/>
</dbReference>
<feature type="transmembrane region" description="Helical" evidence="8">
    <location>
        <begin position="49"/>
        <end position="75"/>
    </location>
</feature>
<keyword evidence="4 8" id="KW-0812">Transmembrane</keyword>
<reference evidence="9" key="3">
    <citation type="submission" date="2021-11" db="EMBL/GenBank/DDBJ databases">
        <authorList>
            <person name="Gilroy R."/>
        </authorList>
    </citation>
    <scope>NUCLEOTIDE SEQUENCE</scope>
    <source>
        <strain evidence="9">150</strain>
    </source>
</reference>
<comment type="similarity">
    <text evidence="2">Belongs to the UPF0073 (Hly-III) family.</text>
</comment>
<feature type="transmembrane region" description="Helical" evidence="8">
    <location>
        <begin position="198"/>
        <end position="216"/>
    </location>
</feature>
<keyword evidence="7" id="KW-0862">Zinc</keyword>
<accession>A0A1L8QQZ6</accession>
<feature type="binding site" evidence="7">
    <location>
        <position position="70"/>
    </location>
    <ligand>
        <name>Zn(2+)</name>
        <dbReference type="ChEBI" id="CHEBI:29105"/>
    </ligand>
</feature>
<reference evidence="9" key="2">
    <citation type="journal article" date="2021" name="PeerJ">
        <title>Extensive microbial diversity within the chicken gut microbiome revealed by metagenomics and culture.</title>
        <authorList>
            <person name="Gilroy R."/>
            <person name="Ravi A."/>
            <person name="Getino M."/>
            <person name="Pursley I."/>
            <person name="Horton D.L."/>
            <person name="Alikhan N.F."/>
            <person name="Baker D."/>
            <person name="Gharbi K."/>
            <person name="Hall N."/>
            <person name="Watson M."/>
            <person name="Adriaenssens E.M."/>
            <person name="Foster-Nyarko E."/>
            <person name="Jarju S."/>
            <person name="Secka A."/>
            <person name="Antonio M."/>
            <person name="Oren A."/>
            <person name="Chaudhuri R.R."/>
            <person name="La Ragione R."/>
            <person name="Hildebrand F."/>
            <person name="Pallen M.J."/>
        </authorList>
    </citation>
    <scope>NUCLEOTIDE SEQUENCE</scope>
    <source>
        <strain evidence="9">150</strain>
    </source>
</reference>
<keyword evidence="3" id="KW-1003">Cell membrane</keyword>
<dbReference type="STRING" id="328396.RU93_GL000405"/>
<feature type="binding site" evidence="7">
    <location>
        <position position="195"/>
    </location>
    <ligand>
        <name>Zn(2+)</name>
        <dbReference type="ChEBI" id="CHEBI:29105"/>
    </ligand>
</feature>
<evidence type="ECO:0000256" key="4">
    <source>
        <dbReference type="ARBA" id="ARBA00022692"/>
    </source>
</evidence>
<name>A0A1L8QQZ6_9ENTE</name>
<keyword evidence="11" id="KW-1185">Reference proteome</keyword>
<keyword evidence="5 8" id="KW-1133">Transmembrane helix</keyword>